<dbReference type="RefSeq" id="WP_338686061.1">
    <property type="nucleotide sequence ID" value="NZ_AP024702.1"/>
</dbReference>
<dbReference type="SUPFAM" id="SSF53649">
    <property type="entry name" value="Alkaline phosphatase-like"/>
    <property type="match status" value="1"/>
</dbReference>
<evidence type="ECO:0000259" key="3">
    <source>
        <dbReference type="Pfam" id="PF00884"/>
    </source>
</evidence>
<gene>
    <name evidence="4" type="ORF">HAHE_33670</name>
</gene>
<proteinExistence type="predicted"/>
<name>A0ABM7RGU4_9BACT</name>
<feature type="chain" id="PRO_5045389826" evidence="2">
    <location>
        <begin position="23"/>
        <end position="469"/>
    </location>
</feature>
<dbReference type="InterPro" id="IPR052701">
    <property type="entry name" value="GAG_Ulvan_Degrading_Sulfatases"/>
</dbReference>
<dbReference type="CDD" id="cd16027">
    <property type="entry name" value="SGSH"/>
    <property type="match status" value="1"/>
</dbReference>
<evidence type="ECO:0000313" key="5">
    <source>
        <dbReference type="Proteomes" id="UP001374893"/>
    </source>
</evidence>
<protein>
    <submittedName>
        <fullName evidence="4">Heparan N-sulfatase</fullName>
    </submittedName>
</protein>
<dbReference type="Proteomes" id="UP001374893">
    <property type="component" value="Chromosome"/>
</dbReference>
<sequence>MEPKTPWAVLAALALSSFAAVAKDSPNILVIIADDCTFSDLPVNGGENAKTPNIDRLASEGLVFDRAYLGMSMCAPCRSELYTGRLAHRNGCAWNHGTSRTGTLSIVQHLGKLGYRVGLAGKSHVKPKSVYPFENVPGFDGNCVRSPTQPHSLDGARSFIRKSDDPFCLVVALTEPHVPWVMGDATAYPPKKLKLPPYLADTPVTRKDFSNYLAEITYMDSQVGELLDLLKTEKHAEDTLVLFTSEQGSQFPGNKWTNWDSGLHTTVIVRWPGVTETGKRTPAVIQYADVLPTFIEAAGGQPEPEMFDGKSFAKVLRGETDTHRDFAYGMHNNFPEGPSYPIRSVTDGEWRYIRNLMPDRLYIEKHLMGRTEHNAYWQTWVFNSFQNEDTLRLVERYMQRPAEQLYHTAEDRFEMTNLADDPAHAEVKQRLIAALEKKMAEQGDPGKELDTPESYRAAADGKPRFDSKP</sequence>
<evidence type="ECO:0000256" key="1">
    <source>
        <dbReference type="SAM" id="MobiDB-lite"/>
    </source>
</evidence>
<feature type="compositionally biased region" description="Basic and acidic residues" evidence="1">
    <location>
        <begin position="459"/>
        <end position="469"/>
    </location>
</feature>
<organism evidence="4 5">
    <name type="scientific">Haloferula helveola</name>
    <dbReference type="NCBI Taxonomy" id="490095"/>
    <lineage>
        <taxon>Bacteria</taxon>
        <taxon>Pseudomonadati</taxon>
        <taxon>Verrucomicrobiota</taxon>
        <taxon>Verrucomicrobiia</taxon>
        <taxon>Verrucomicrobiales</taxon>
        <taxon>Verrucomicrobiaceae</taxon>
        <taxon>Haloferula</taxon>
    </lineage>
</organism>
<dbReference type="EMBL" id="AP024702">
    <property type="protein sequence ID" value="BCX49459.1"/>
    <property type="molecule type" value="Genomic_DNA"/>
</dbReference>
<evidence type="ECO:0000256" key="2">
    <source>
        <dbReference type="SAM" id="SignalP"/>
    </source>
</evidence>
<dbReference type="Pfam" id="PF00884">
    <property type="entry name" value="Sulfatase"/>
    <property type="match status" value="1"/>
</dbReference>
<dbReference type="InterPro" id="IPR000917">
    <property type="entry name" value="Sulfatase_N"/>
</dbReference>
<dbReference type="PANTHER" id="PTHR43751:SF1">
    <property type="entry name" value="SULFATASE ATSG-RELATED"/>
    <property type="match status" value="1"/>
</dbReference>
<dbReference type="PANTHER" id="PTHR43751">
    <property type="entry name" value="SULFATASE"/>
    <property type="match status" value="1"/>
</dbReference>
<feature type="region of interest" description="Disordered" evidence="1">
    <location>
        <begin position="437"/>
        <end position="469"/>
    </location>
</feature>
<dbReference type="Gene3D" id="3.40.720.10">
    <property type="entry name" value="Alkaline Phosphatase, subunit A"/>
    <property type="match status" value="1"/>
</dbReference>
<keyword evidence="2" id="KW-0732">Signal</keyword>
<reference evidence="4 5" key="1">
    <citation type="submission" date="2021-06" db="EMBL/GenBank/DDBJ databases">
        <title>Complete genome of Haloferula helveola possessing various polysaccharide degrading enzymes.</title>
        <authorList>
            <person name="Takami H."/>
            <person name="Huang C."/>
            <person name="Hamasaki K."/>
        </authorList>
    </citation>
    <scope>NUCLEOTIDE SEQUENCE [LARGE SCALE GENOMIC DNA]</scope>
    <source>
        <strain evidence="4 5">CN-1</strain>
    </source>
</reference>
<feature type="compositionally biased region" description="Basic and acidic residues" evidence="1">
    <location>
        <begin position="437"/>
        <end position="450"/>
    </location>
</feature>
<evidence type="ECO:0000313" key="4">
    <source>
        <dbReference type="EMBL" id="BCX49459.1"/>
    </source>
</evidence>
<feature type="signal peptide" evidence="2">
    <location>
        <begin position="1"/>
        <end position="22"/>
    </location>
</feature>
<accession>A0ABM7RGU4</accession>
<dbReference type="InterPro" id="IPR017850">
    <property type="entry name" value="Alkaline_phosphatase_core_sf"/>
</dbReference>
<keyword evidence="5" id="KW-1185">Reference proteome</keyword>
<feature type="domain" description="Sulfatase N-terminal" evidence="3">
    <location>
        <begin position="26"/>
        <end position="299"/>
    </location>
</feature>